<keyword evidence="1" id="KW-0472">Membrane</keyword>
<dbReference type="Proteomes" id="UP000681720">
    <property type="component" value="Unassembled WGS sequence"/>
</dbReference>
<feature type="transmembrane region" description="Helical" evidence="1">
    <location>
        <begin position="6"/>
        <end position="27"/>
    </location>
</feature>
<organism evidence="5 6">
    <name type="scientific">Rotaria magnacalcarata</name>
    <dbReference type="NCBI Taxonomy" id="392030"/>
    <lineage>
        <taxon>Eukaryota</taxon>
        <taxon>Metazoa</taxon>
        <taxon>Spiralia</taxon>
        <taxon>Gnathifera</taxon>
        <taxon>Rotifera</taxon>
        <taxon>Eurotatoria</taxon>
        <taxon>Bdelloidea</taxon>
        <taxon>Philodinida</taxon>
        <taxon>Philodinidae</taxon>
        <taxon>Rotaria</taxon>
    </lineage>
</organism>
<dbReference type="AlphaFoldDB" id="A0A8S3E5L0"/>
<gene>
    <name evidence="2" type="ORF">BYL167_LOCUS50307</name>
    <name evidence="3" type="ORF">BYL167_LOCUS50430</name>
    <name evidence="4" type="ORF">GIL414_LOCUS58868</name>
    <name evidence="5" type="ORF">GIL414_LOCUS58934</name>
</gene>
<dbReference type="Proteomes" id="UP000681967">
    <property type="component" value="Unassembled WGS sequence"/>
</dbReference>
<dbReference type="EMBL" id="CAJOBJ010220252">
    <property type="protein sequence ID" value="CAF5031621.1"/>
    <property type="molecule type" value="Genomic_DNA"/>
</dbReference>
<dbReference type="EMBL" id="CAJOBH010153311">
    <property type="protein sequence ID" value="CAF4853765.1"/>
    <property type="molecule type" value="Genomic_DNA"/>
</dbReference>
<evidence type="ECO:0000256" key="1">
    <source>
        <dbReference type="SAM" id="Phobius"/>
    </source>
</evidence>
<dbReference type="EMBL" id="CAJOBJ010219672">
    <property type="protein sequence ID" value="CAF5030285.1"/>
    <property type="molecule type" value="Genomic_DNA"/>
</dbReference>
<evidence type="ECO:0000313" key="5">
    <source>
        <dbReference type="EMBL" id="CAF5031621.1"/>
    </source>
</evidence>
<comment type="caution">
    <text evidence="5">The sequence shown here is derived from an EMBL/GenBank/DDBJ whole genome shotgun (WGS) entry which is preliminary data.</text>
</comment>
<keyword evidence="1" id="KW-0812">Transmembrane</keyword>
<reference evidence="5" key="1">
    <citation type="submission" date="2021-02" db="EMBL/GenBank/DDBJ databases">
        <authorList>
            <person name="Nowell W R."/>
        </authorList>
    </citation>
    <scope>NUCLEOTIDE SEQUENCE</scope>
</reference>
<protein>
    <submittedName>
        <fullName evidence="5">Uncharacterized protein</fullName>
    </submittedName>
</protein>
<evidence type="ECO:0000313" key="2">
    <source>
        <dbReference type="EMBL" id="CAF4853765.1"/>
    </source>
</evidence>
<evidence type="ECO:0000313" key="4">
    <source>
        <dbReference type="EMBL" id="CAF5030285.1"/>
    </source>
</evidence>
<sequence length="33" mass="3720">MNPASKTFWPIVAAVGLGVGFLGYCVYFDRKRR</sequence>
<keyword evidence="1" id="KW-1133">Transmembrane helix</keyword>
<proteinExistence type="predicted"/>
<dbReference type="EMBL" id="CAJOBH010154270">
    <property type="protein sequence ID" value="CAF4856916.1"/>
    <property type="molecule type" value="Genomic_DNA"/>
</dbReference>
<feature type="non-terminal residue" evidence="5">
    <location>
        <position position="33"/>
    </location>
</feature>
<name>A0A8S3E5L0_9BILA</name>
<evidence type="ECO:0000313" key="6">
    <source>
        <dbReference type="Proteomes" id="UP000681720"/>
    </source>
</evidence>
<evidence type="ECO:0000313" key="3">
    <source>
        <dbReference type="EMBL" id="CAF4856916.1"/>
    </source>
</evidence>
<accession>A0A8S3E5L0</accession>